<dbReference type="PANTHER" id="PTHR18860">
    <property type="entry name" value="14-3-3 PROTEIN"/>
    <property type="match status" value="1"/>
</dbReference>
<organism evidence="4 5">
    <name type="scientific">Rickenella mellea</name>
    <dbReference type="NCBI Taxonomy" id="50990"/>
    <lineage>
        <taxon>Eukaryota</taxon>
        <taxon>Fungi</taxon>
        <taxon>Dikarya</taxon>
        <taxon>Basidiomycota</taxon>
        <taxon>Agaricomycotina</taxon>
        <taxon>Agaricomycetes</taxon>
        <taxon>Hymenochaetales</taxon>
        <taxon>Rickenellaceae</taxon>
        <taxon>Rickenella</taxon>
    </lineage>
</organism>
<evidence type="ECO:0000256" key="1">
    <source>
        <dbReference type="ARBA" id="ARBA00006141"/>
    </source>
</evidence>
<dbReference type="Gene3D" id="1.20.190.20">
    <property type="entry name" value="14-3-3 domain"/>
    <property type="match status" value="1"/>
</dbReference>
<feature type="region of interest" description="Disordered" evidence="2">
    <location>
        <begin position="74"/>
        <end position="95"/>
    </location>
</feature>
<feature type="region of interest" description="Disordered" evidence="2">
    <location>
        <begin position="1"/>
        <end position="33"/>
    </location>
</feature>
<dbReference type="STRING" id="50990.A0A4Y7PT89"/>
<evidence type="ECO:0000259" key="3">
    <source>
        <dbReference type="Pfam" id="PF00244"/>
    </source>
</evidence>
<sequence length="175" mass="19063">MNSSVQRGMPGNSNTGRSQNTSRRSHTIHPIDPEEAFARRASINGFTISAPPTSHADHVICPTCGQALEVRSSRSPLDPIDLNNSTKPPNPQPLVPPPTYKNFTCVHMDGPLTPRMGYYHHYLAEFATGDKLKDSADKSLHAYNAASDVSVAELPPTHSIRLGLALNFSVSTTRY</sequence>
<dbReference type="AlphaFoldDB" id="A0A4Y7PT89"/>
<gene>
    <name evidence="4" type="ORF">BD410DRAFT_842773</name>
</gene>
<dbReference type="InterPro" id="IPR023410">
    <property type="entry name" value="14-3-3_domain"/>
</dbReference>
<reference evidence="4 5" key="1">
    <citation type="submission" date="2018-06" db="EMBL/GenBank/DDBJ databases">
        <title>A transcriptomic atlas of mushroom development highlights an independent origin of complex multicellularity.</title>
        <authorList>
            <consortium name="DOE Joint Genome Institute"/>
            <person name="Krizsan K."/>
            <person name="Almasi E."/>
            <person name="Merenyi Z."/>
            <person name="Sahu N."/>
            <person name="Viragh M."/>
            <person name="Koszo T."/>
            <person name="Mondo S."/>
            <person name="Kiss B."/>
            <person name="Balint B."/>
            <person name="Kues U."/>
            <person name="Barry K."/>
            <person name="Hegedus J.C."/>
            <person name="Henrissat B."/>
            <person name="Johnson J."/>
            <person name="Lipzen A."/>
            <person name="Ohm R."/>
            <person name="Nagy I."/>
            <person name="Pangilinan J."/>
            <person name="Yan J."/>
            <person name="Xiong Y."/>
            <person name="Grigoriev I.V."/>
            <person name="Hibbett D.S."/>
            <person name="Nagy L.G."/>
        </authorList>
    </citation>
    <scope>NUCLEOTIDE SEQUENCE [LARGE SCALE GENOMIC DNA]</scope>
    <source>
        <strain evidence="4 5">SZMC22713</strain>
    </source>
</reference>
<evidence type="ECO:0000313" key="5">
    <source>
        <dbReference type="Proteomes" id="UP000294933"/>
    </source>
</evidence>
<dbReference type="PRINTS" id="PR00305">
    <property type="entry name" value="1433ZETA"/>
</dbReference>
<accession>A0A4Y7PT89</accession>
<dbReference type="EMBL" id="ML170206">
    <property type="protein sequence ID" value="TDL18613.1"/>
    <property type="molecule type" value="Genomic_DNA"/>
</dbReference>
<dbReference type="Proteomes" id="UP000294933">
    <property type="component" value="Unassembled WGS sequence"/>
</dbReference>
<dbReference type="OrthoDB" id="10260625at2759"/>
<feature type="compositionally biased region" description="Polar residues" evidence="2">
    <location>
        <begin position="1"/>
        <end position="22"/>
    </location>
</feature>
<protein>
    <submittedName>
        <fullName evidence="4">14-3-3-domain-containing protein</fullName>
    </submittedName>
</protein>
<evidence type="ECO:0000256" key="2">
    <source>
        <dbReference type="SAM" id="MobiDB-lite"/>
    </source>
</evidence>
<comment type="similarity">
    <text evidence="1">Belongs to the 14-3-3 family.</text>
</comment>
<dbReference type="InterPro" id="IPR036815">
    <property type="entry name" value="14-3-3_dom_sf"/>
</dbReference>
<proteinExistence type="inferred from homology"/>
<evidence type="ECO:0000313" key="4">
    <source>
        <dbReference type="EMBL" id="TDL18613.1"/>
    </source>
</evidence>
<keyword evidence="5" id="KW-1185">Reference proteome</keyword>
<dbReference type="VEuPathDB" id="FungiDB:BD410DRAFT_842773"/>
<dbReference type="Pfam" id="PF00244">
    <property type="entry name" value="14-3-3"/>
    <property type="match status" value="1"/>
</dbReference>
<feature type="domain" description="14-3-3" evidence="3">
    <location>
        <begin position="117"/>
        <end position="170"/>
    </location>
</feature>
<name>A0A4Y7PT89_9AGAM</name>
<dbReference type="SUPFAM" id="SSF48445">
    <property type="entry name" value="14-3-3 protein"/>
    <property type="match status" value="1"/>
</dbReference>
<dbReference type="InterPro" id="IPR000308">
    <property type="entry name" value="14-3-3"/>
</dbReference>